<reference evidence="2" key="1">
    <citation type="submission" date="2022-12" db="EMBL/GenBank/DDBJ databases">
        <authorList>
            <person name="Ruckert C."/>
            <person name="Busche T."/>
            <person name="Kalinowski J."/>
            <person name="Wittmann C."/>
        </authorList>
    </citation>
    <scope>NUCLEOTIDE SEQUENCE</scope>
    <source>
        <strain evidence="2">DSM 40467</strain>
    </source>
</reference>
<dbReference type="Proteomes" id="UP001164439">
    <property type="component" value="Chromosome"/>
</dbReference>
<accession>A0ABY7K457</accession>
<dbReference type="Pfam" id="PF13569">
    <property type="entry name" value="DUF4132"/>
    <property type="match status" value="1"/>
</dbReference>
<evidence type="ECO:0000313" key="3">
    <source>
        <dbReference type="Proteomes" id="UP001164439"/>
    </source>
</evidence>
<gene>
    <name evidence="2" type="ORF">STRCI_000312</name>
</gene>
<evidence type="ECO:0000259" key="1">
    <source>
        <dbReference type="Pfam" id="PF13569"/>
    </source>
</evidence>
<organism evidence="2 3">
    <name type="scientific">Streptomyces cinnabarinus</name>
    <dbReference type="NCBI Taxonomy" id="67287"/>
    <lineage>
        <taxon>Bacteria</taxon>
        <taxon>Bacillati</taxon>
        <taxon>Actinomycetota</taxon>
        <taxon>Actinomycetes</taxon>
        <taxon>Kitasatosporales</taxon>
        <taxon>Streptomycetaceae</taxon>
        <taxon>Streptomyces</taxon>
    </lineage>
</organism>
<keyword evidence="3" id="KW-1185">Reference proteome</keyword>
<feature type="domain" description="DUF4132" evidence="1">
    <location>
        <begin position="294"/>
        <end position="410"/>
    </location>
</feature>
<dbReference type="InterPro" id="IPR025406">
    <property type="entry name" value="DUF4132"/>
</dbReference>
<sequence length="414" mass="46040">MAECVEDLLVAGNGWAERIRDRVTGLPPELTALVLHLGQTGTFWDWHYKVDAAWKRETKALLKADGGRELIAEGIRALAAGGSLHDCTDPNITLQELWAMSDPSPVRDLANGFALAAGYLARAASPAELDALVADLLMVVRKNAFVLDGYYKRDDELVGAVFTALADLSAMETLWILHREVQPGAHSHRHLAKMVKKTAKRLGVPPHQLEERTIHTHGLGPDGSLRLGWRGHGANWLNIPYEAVITVSDTGRVCLDWTDVDEGGAVTRTFTPFRSPTGFKTRYLSQNVDVTRRQARTIEDALSAERRRLRALQHQSRVWPHEEWARYYRDHPLTGIIARALIWEYETAENTWTPALPTPAGCVTPDGGTINPAATTRVRPWHPDRATPAQITAVRTLLTDRGIQQPYDQTTETT</sequence>
<proteinExistence type="predicted"/>
<protein>
    <submittedName>
        <fullName evidence="2">DUF4132 domain-containing protein</fullName>
    </submittedName>
</protein>
<evidence type="ECO:0000313" key="2">
    <source>
        <dbReference type="EMBL" id="WAZ19275.1"/>
    </source>
</evidence>
<dbReference type="EMBL" id="CP114413">
    <property type="protein sequence ID" value="WAZ19275.1"/>
    <property type="molecule type" value="Genomic_DNA"/>
</dbReference>
<name>A0ABY7K457_9ACTN</name>
<dbReference type="RefSeq" id="WP_269656959.1">
    <property type="nucleotide sequence ID" value="NZ_CP114413.1"/>
</dbReference>